<keyword evidence="4" id="KW-1185">Reference proteome</keyword>
<gene>
    <name evidence="2" type="ORF">NYPRO_LOCUS12105</name>
    <name evidence="3" type="ORF">NYPRO_LOCUS21005</name>
</gene>
<dbReference type="Proteomes" id="UP000645828">
    <property type="component" value="Unassembled WGS sequence"/>
</dbReference>
<feature type="compositionally biased region" description="Basic residues" evidence="1">
    <location>
        <begin position="39"/>
        <end position="48"/>
    </location>
</feature>
<dbReference type="EMBL" id="CAJHUB010000765">
    <property type="protein sequence ID" value="CAD7688212.1"/>
    <property type="molecule type" value="Genomic_DNA"/>
</dbReference>
<dbReference type="EMBL" id="CAJHUB010000711">
    <property type="protein sequence ID" value="CAD7679306.1"/>
    <property type="molecule type" value="Genomic_DNA"/>
</dbReference>
<accession>A0A811ZHA7</accession>
<name>A0A811ZHA7_NYCPR</name>
<sequence length="48" mass="5065">MQAVSKPISVISPTPTRLRKRTSGNSTGVGSTIPQVCSPRRHKSCAAD</sequence>
<feature type="compositionally biased region" description="Polar residues" evidence="1">
    <location>
        <begin position="23"/>
        <end position="35"/>
    </location>
</feature>
<evidence type="ECO:0000256" key="1">
    <source>
        <dbReference type="SAM" id="MobiDB-lite"/>
    </source>
</evidence>
<feature type="region of interest" description="Disordered" evidence="1">
    <location>
        <begin position="1"/>
        <end position="48"/>
    </location>
</feature>
<evidence type="ECO:0000313" key="3">
    <source>
        <dbReference type="EMBL" id="CAD7688212.1"/>
    </source>
</evidence>
<reference evidence="3" key="1">
    <citation type="submission" date="2020-12" db="EMBL/GenBank/DDBJ databases">
        <authorList>
            <consortium name="Molecular Ecology Group"/>
        </authorList>
    </citation>
    <scope>NUCLEOTIDE SEQUENCE</scope>
    <source>
        <strain evidence="3">TBG_1078</strain>
    </source>
</reference>
<protein>
    <submittedName>
        <fullName evidence="3">(raccoon dog) hypothetical protein</fullName>
    </submittedName>
</protein>
<evidence type="ECO:0000313" key="4">
    <source>
        <dbReference type="Proteomes" id="UP000645828"/>
    </source>
</evidence>
<dbReference type="AlphaFoldDB" id="A0A811ZHA7"/>
<organism evidence="3 4">
    <name type="scientific">Nyctereutes procyonoides</name>
    <name type="common">Raccoon dog</name>
    <name type="synonym">Canis procyonoides</name>
    <dbReference type="NCBI Taxonomy" id="34880"/>
    <lineage>
        <taxon>Eukaryota</taxon>
        <taxon>Metazoa</taxon>
        <taxon>Chordata</taxon>
        <taxon>Craniata</taxon>
        <taxon>Vertebrata</taxon>
        <taxon>Euteleostomi</taxon>
        <taxon>Mammalia</taxon>
        <taxon>Eutheria</taxon>
        <taxon>Laurasiatheria</taxon>
        <taxon>Carnivora</taxon>
        <taxon>Caniformia</taxon>
        <taxon>Canidae</taxon>
        <taxon>Nyctereutes</taxon>
    </lineage>
</organism>
<evidence type="ECO:0000313" key="2">
    <source>
        <dbReference type="EMBL" id="CAD7679306.1"/>
    </source>
</evidence>
<comment type="caution">
    <text evidence="3">The sequence shown here is derived from an EMBL/GenBank/DDBJ whole genome shotgun (WGS) entry which is preliminary data.</text>
</comment>
<proteinExistence type="predicted"/>